<dbReference type="GO" id="GO:0016887">
    <property type="term" value="F:ATP hydrolysis activity"/>
    <property type="evidence" value="ECO:0007669"/>
    <property type="project" value="InterPro"/>
</dbReference>
<dbReference type="SUPFAM" id="SSF52540">
    <property type="entry name" value="P-loop containing nucleoside triphosphate hydrolases"/>
    <property type="match status" value="2"/>
</dbReference>
<dbReference type="EMBL" id="RKHQ01000001">
    <property type="protein sequence ID" value="ROR96390.1"/>
    <property type="molecule type" value="Genomic_DNA"/>
</dbReference>
<comment type="caution">
    <text evidence="4">The sequence shown here is derived from an EMBL/GenBank/DDBJ whole genome shotgun (WGS) entry which is preliminary data.</text>
</comment>
<protein>
    <submittedName>
        <fullName evidence="4">Macrolide transport system ATP-binding/permease protein</fullName>
    </submittedName>
</protein>
<gene>
    <name evidence="4" type="ORF">EDD28_0973</name>
</gene>
<dbReference type="InterPro" id="IPR027417">
    <property type="entry name" value="P-loop_NTPase"/>
</dbReference>
<feature type="domain" description="ABC transporter" evidence="3">
    <location>
        <begin position="19"/>
        <end position="275"/>
    </location>
</feature>
<evidence type="ECO:0000256" key="1">
    <source>
        <dbReference type="ARBA" id="ARBA00022741"/>
    </source>
</evidence>
<dbReference type="Pfam" id="PF00005">
    <property type="entry name" value="ABC_tran"/>
    <property type="match status" value="2"/>
</dbReference>
<dbReference type="CDD" id="cd03221">
    <property type="entry name" value="ABCF_EF-3"/>
    <property type="match status" value="1"/>
</dbReference>
<dbReference type="FunFam" id="3.40.50.300:FF:000011">
    <property type="entry name" value="Putative ABC transporter ATP-binding component"/>
    <property type="match status" value="1"/>
</dbReference>
<evidence type="ECO:0000256" key="2">
    <source>
        <dbReference type="ARBA" id="ARBA00022840"/>
    </source>
</evidence>
<dbReference type="PROSITE" id="PS50893">
    <property type="entry name" value="ABC_TRANSPORTER_2"/>
    <property type="match status" value="2"/>
</dbReference>
<dbReference type="AlphaFoldDB" id="A0A3N2D9D0"/>
<keyword evidence="2 4" id="KW-0067">ATP-binding</keyword>
<dbReference type="InterPro" id="IPR003593">
    <property type="entry name" value="AAA+_ATPase"/>
</dbReference>
<dbReference type="InterPro" id="IPR051309">
    <property type="entry name" value="ABCF_ATPase"/>
</dbReference>
<organism evidence="4 5">
    <name type="scientific">Salana multivorans</name>
    <dbReference type="NCBI Taxonomy" id="120377"/>
    <lineage>
        <taxon>Bacteria</taxon>
        <taxon>Bacillati</taxon>
        <taxon>Actinomycetota</taxon>
        <taxon>Actinomycetes</taxon>
        <taxon>Micrococcales</taxon>
        <taxon>Beutenbergiaceae</taxon>
        <taxon>Salana</taxon>
    </lineage>
</organism>
<dbReference type="SMART" id="SM00382">
    <property type="entry name" value="AAA"/>
    <property type="match status" value="2"/>
</dbReference>
<evidence type="ECO:0000313" key="4">
    <source>
        <dbReference type="EMBL" id="ROR96390.1"/>
    </source>
</evidence>
<evidence type="ECO:0000313" key="5">
    <source>
        <dbReference type="Proteomes" id="UP000275356"/>
    </source>
</evidence>
<reference evidence="4 5" key="1">
    <citation type="submission" date="2018-11" db="EMBL/GenBank/DDBJ databases">
        <title>Sequencing the genomes of 1000 actinobacteria strains.</title>
        <authorList>
            <person name="Klenk H.-P."/>
        </authorList>
    </citation>
    <scope>NUCLEOTIDE SEQUENCE [LARGE SCALE GENOMIC DNA]</scope>
    <source>
        <strain evidence="4 5">DSM 13521</strain>
    </source>
</reference>
<name>A0A3N2D9D0_9MICO</name>
<keyword evidence="5" id="KW-1185">Reference proteome</keyword>
<dbReference type="RefSeq" id="WP_123738575.1">
    <property type="nucleotide sequence ID" value="NZ_RKHQ01000001.1"/>
</dbReference>
<dbReference type="GO" id="GO:0005524">
    <property type="term" value="F:ATP binding"/>
    <property type="evidence" value="ECO:0007669"/>
    <property type="project" value="UniProtKB-KW"/>
</dbReference>
<dbReference type="PANTHER" id="PTHR42855">
    <property type="entry name" value="ABC TRANSPORTER ATP-BINDING SUBUNIT"/>
    <property type="match status" value="1"/>
</dbReference>
<proteinExistence type="predicted"/>
<dbReference type="Gene3D" id="3.40.50.300">
    <property type="entry name" value="P-loop containing nucleotide triphosphate hydrolases"/>
    <property type="match status" value="2"/>
</dbReference>
<dbReference type="InterPro" id="IPR003439">
    <property type="entry name" value="ABC_transporter-like_ATP-bd"/>
</dbReference>
<feature type="domain" description="ABC transporter" evidence="3">
    <location>
        <begin position="387"/>
        <end position="577"/>
    </location>
</feature>
<sequence length="577" mass="60765">MSQPAPHLSPAPGTSGVQLRLDGVSVSYGERRVLTDVDLVVSPGERLGLIGENGSGKSTLLRVAAGLLTPDAGTATVAGPGPAARVGLLHQEPPFPADVTLAEALAGATAVVRDAEAELDDAARALAATPDDDATTARYAGALERAEALDVWGLAAREAAMLAGLGLADIAPGRPVSTLSGGQLARLSLAWLLLSQPDVLLLDEPTNHLDDDAVAHLRSVLTAWRGPVLLASHDRAFLDEAVTGLVDLDPSEVPHAVSGPLVGDGDGSGIGLVRFTGGYTAYLDARLDARERWERRYRDEQAELRRLRSSVREQQTVGHVGRAPRTEANASKKFYSDRNAAVVSRRVNDARTRLAELEAAQVRKPPAWQWFAGLDAAADTRRAGRGSRWSGPVLVASDVAVAGRLASTSLTVSAGERWLVTGPNGSGKSTLLGVLAGRLAPSAGSVQHPRALRVGLLTQEVDLDVLPGTTVRAAYEELVGAEVAARVPVETFALLAGRDLERPVGALSVGQQRRLALAAVLADPPDVLLLDEPTNHLSLLLLTQLEASIDRYPGAVVVASHDRWLRRDWAGRTLRLG</sequence>
<accession>A0A3N2D9D0</accession>
<dbReference type="InterPro" id="IPR017871">
    <property type="entry name" value="ABC_transporter-like_CS"/>
</dbReference>
<dbReference type="Proteomes" id="UP000275356">
    <property type="component" value="Unassembled WGS sequence"/>
</dbReference>
<keyword evidence="1" id="KW-0547">Nucleotide-binding</keyword>
<dbReference type="PANTHER" id="PTHR42855:SF1">
    <property type="entry name" value="ABC TRANSPORTER DOMAIN-CONTAINING PROTEIN"/>
    <property type="match status" value="1"/>
</dbReference>
<dbReference type="OrthoDB" id="3239744at2"/>
<evidence type="ECO:0000259" key="3">
    <source>
        <dbReference type="PROSITE" id="PS50893"/>
    </source>
</evidence>
<dbReference type="PROSITE" id="PS00211">
    <property type="entry name" value="ABC_TRANSPORTER_1"/>
    <property type="match status" value="1"/>
</dbReference>